<gene>
    <name evidence="2" type="ORF">ES332_A05G383400v1</name>
</gene>
<feature type="compositionally biased region" description="Polar residues" evidence="1">
    <location>
        <begin position="11"/>
        <end position="23"/>
    </location>
</feature>
<reference evidence="2 3" key="1">
    <citation type="submission" date="2019-07" db="EMBL/GenBank/DDBJ databases">
        <title>WGS assembly of Gossypium tomentosum.</title>
        <authorList>
            <person name="Chen Z.J."/>
            <person name="Sreedasyam A."/>
            <person name="Ando A."/>
            <person name="Song Q."/>
            <person name="De L."/>
            <person name="Hulse-Kemp A."/>
            <person name="Ding M."/>
            <person name="Ye W."/>
            <person name="Kirkbride R."/>
            <person name="Jenkins J."/>
            <person name="Plott C."/>
            <person name="Lovell J."/>
            <person name="Lin Y.-M."/>
            <person name="Vaughn R."/>
            <person name="Liu B."/>
            <person name="Li W."/>
            <person name="Simpson S."/>
            <person name="Scheffler B."/>
            <person name="Saski C."/>
            <person name="Grover C."/>
            <person name="Hu G."/>
            <person name="Conover J."/>
            <person name="Carlson J."/>
            <person name="Shu S."/>
            <person name="Boston L."/>
            <person name="Williams M."/>
            <person name="Peterson D."/>
            <person name="Mcgee K."/>
            <person name="Jones D."/>
            <person name="Wendel J."/>
            <person name="Stelly D."/>
            <person name="Grimwood J."/>
            <person name="Schmutz J."/>
        </authorList>
    </citation>
    <scope>NUCLEOTIDE SEQUENCE [LARGE SCALE GENOMIC DNA]</scope>
    <source>
        <strain evidence="2">7179.01</strain>
    </source>
</reference>
<dbReference type="AlphaFoldDB" id="A0A5D2QPP8"/>
<dbReference type="Proteomes" id="UP000322667">
    <property type="component" value="Chromosome A05"/>
</dbReference>
<dbReference type="EMBL" id="CM017614">
    <property type="protein sequence ID" value="TYI30379.1"/>
    <property type="molecule type" value="Genomic_DNA"/>
</dbReference>
<feature type="region of interest" description="Disordered" evidence="1">
    <location>
        <begin position="1"/>
        <end position="42"/>
    </location>
</feature>
<name>A0A5D2QPP8_GOSTO</name>
<evidence type="ECO:0000313" key="3">
    <source>
        <dbReference type="Proteomes" id="UP000322667"/>
    </source>
</evidence>
<proteinExistence type="predicted"/>
<evidence type="ECO:0000256" key="1">
    <source>
        <dbReference type="SAM" id="MobiDB-lite"/>
    </source>
</evidence>
<protein>
    <submittedName>
        <fullName evidence="2">Uncharacterized protein</fullName>
    </submittedName>
</protein>
<organism evidence="2 3">
    <name type="scientific">Gossypium tomentosum</name>
    <name type="common">Hawaiian cotton</name>
    <name type="synonym">Gossypium sandvicense</name>
    <dbReference type="NCBI Taxonomy" id="34277"/>
    <lineage>
        <taxon>Eukaryota</taxon>
        <taxon>Viridiplantae</taxon>
        <taxon>Streptophyta</taxon>
        <taxon>Embryophyta</taxon>
        <taxon>Tracheophyta</taxon>
        <taxon>Spermatophyta</taxon>
        <taxon>Magnoliopsida</taxon>
        <taxon>eudicotyledons</taxon>
        <taxon>Gunneridae</taxon>
        <taxon>Pentapetalae</taxon>
        <taxon>rosids</taxon>
        <taxon>malvids</taxon>
        <taxon>Malvales</taxon>
        <taxon>Malvaceae</taxon>
        <taxon>Malvoideae</taxon>
        <taxon>Gossypium</taxon>
    </lineage>
</organism>
<sequence length="42" mass="4623">MLLSLPRLQTVPRNSSAFGSEEQTPTKSTPKPPISTARGWRV</sequence>
<evidence type="ECO:0000313" key="2">
    <source>
        <dbReference type="EMBL" id="TYI30379.1"/>
    </source>
</evidence>
<accession>A0A5D2QPP8</accession>
<keyword evidence="3" id="KW-1185">Reference proteome</keyword>